<evidence type="ECO:0000256" key="1">
    <source>
        <dbReference type="SAM" id="Phobius"/>
    </source>
</evidence>
<keyword evidence="1" id="KW-0472">Membrane</keyword>
<feature type="transmembrane region" description="Helical" evidence="1">
    <location>
        <begin position="335"/>
        <end position="355"/>
    </location>
</feature>
<organism evidence="2 3">
    <name type="scientific">Ramalina farinacea</name>
    <dbReference type="NCBI Taxonomy" id="258253"/>
    <lineage>
        <taxon>Eukaryota</taxon>
        <taxon>Fungi</taxon>
        <taxon>Dikarya</taxon>
        <taxon>Ascomycota</taxon>
        <taxon>Pezizomycotina</taxon>
        <taxon>Lecanoromycetes</taxon>
        <taxon>OSLEUM clade</taxon>
        <taxon>Lecanoromycetidae</taxon>
        <taxon>Lecanorales</taxon>
        <taxon>Lecanorineae</taxon>
        <taxon>Ramalinaceae</taxon>
        <taxon>Ramalina</taxon>
    </lineage>
</organism>
<proteinExistence type="predicted"/>
<protein>
    <submittedName>
        <fullName evidence="2">Uncharacterized protein</fullName>
    </submittedName>
</protein>
<comment type="caution">
    <text evidence="2">The sequence shown here is derived from an EMBL/GenBank/DDBJ whole genome shotgun (WGS) entry which is preliminary data.</text>
</comment>
<dbReference type="AlphaFoldDB" id="A0AA43TT42"/>
<evidence type="ECO:0000313" key="2">
    <source>
        <dbReference type="EMBL" id="MDI1486749.1"/>
    </source>
</evidence>
<keyword evidence="3" id="KW-1185">Reference proteome</keyword>
<evidence type="ECO:0000313" key="3">
    <source>
        <dbReference type="Proteomes" id="UP001161017"/>
    </source>
</evidence>
<reference evidence="2" key="1">
    <citation type="journal article" date="2023" name="Genome Biol. Evol.">
        <title>First Whole Genome Sequence and Flow Cytometry Genome Size Data for the Lichen-Forming Fungus Ramalina farinacea (Ascomycota).</title>
        <authorList>
            <person name="Llewellyn T."/>
            <person name="Mian S."/>
            <person name="Hill R."/>
            <person name="Leitch I.J."/>
            <person name="Gaya E."/>
        </authorList>
    </citation>
    <scope>NUCLEOTIDE SEQUENCE</scope>
    <source>
        <strain evidence="2">LIQ254RAFAR</strain>
    </source>
</reference>
<keyword evidence="1" id="KW-1133">Transmembrane helix</keyword>
<dbReference type="Proteomes" id="UP001161017">
    <property type="component" value="Unassembled WGS sequence"/>
</dbReference>
<gene>
    <name evidence="2" type="ORF">OHK93_006010</name>
</gene>
<dbReference type="EMBL" id="JAPUFD010000004">
    <property type="protein sequence ID" value="MDI1486749.1"/>
    <property type="molecule type" value="Genomic_DNA"/>
</dbReference>
<name>A0AA43TT42_9LECA</name>
<keyword evidence="1" id="KW-0812">Transmembrane</keyword>
<accession>A0AA43TT42</accession>
<sequence length="356" mass="40506">MEDHKDHSFSQDAELEENLETVIDGLPTYTEAVQLDQKGSEELPADLDKHLHRTLHDLPHDFHEHLPGDPGDHPRDFPHNVSAIQGDQPWDLHEHSLDDSTDLPTRIYQLADEHRARGDLPKDSPLSLKVFPFKLSEPHIPCSALARMHLLKGQKMITIYSTRDEEKDIGSGTRPVLAEVPKKLIDYFSGNFIFDWTEIWVSRNQQSSKVLHHGNSADLAFLLRGQIPHKGLRASGYQFKDLGWLEELYTISNKLWIYRLLEQTANNIDALNDDHKKSDFLQVEAGQRALAVREFTKQRDRAVKEAHKAQAEHFKQEAEVVACATAYVAWRITEWTAIGALFVIFSPGFGLIACMG</sequence>